<dbReference type="PANTHER" id="PTHR43840">
    <property type="entry name" value="MITOCHONDRIAL METAL TRANSPORTER 1-RELATED"/>
    <property type="match status" value="1"/>
</dbReference>
<dbReference type="OrthoDB" id="9810598at2"/>
<evidence type="ECO:0000313" key="9">
    <source>
        <dbReference type="Proteomes" id="UP000231134"/>
    </source>
</evidence>
<gene>
    <name evidence="8" type="ORF">BGX16_2357</name>
</gene>
<organism evidence="8 9">
    <name type="scientific">Hallerella succinigenes</name>
    <dbReference type="NCBI Taxonomy" id="1896222"/>
    <lineage>
        <taxon>Bacteria</taxon>
        <taxon>Pseudomonadati</taxon>
        <taxon>Fibrobacterota</taxon>
        <taxon>Fibrobacteria</taxon>
        <taxon>Fibrobacterales</taxon>
        <taxon>Fibrobacteraceae</taxon>
        <taxon>Hallerella</taxon>
    </lineage>
</organism>
<keyword evidence="2" id="KW-0813">Transport</keyword>
<accession>A0A2M9A9D7</accession>
<dbReference type="Proteomes" id="UP000231134">
    <property type="component" value="Unassembled WGS sequence"/>
</dbReference>
<keyword evidence="9" id="KW-1185">Reference proteome</keyword>
<feature type="transmembrane region" description="Helical" evidence="6">
    <location>
        <begin position="32"/>
        <end position="50"/>
    </location>
</feature>
<protein>
    <submittedName>
        <fullName evidence="8">Divalent metal cation (Fe/Co/Zn/Cd) transporter</fullName>
    </submittedName>
</protein>
<comment type="caution">
    <text evidence="8">The sequence shown here is derived from an EMBL/GenBank/DDBJ whole genome shotgun (WGS) entry which is preliminary data.</text>
</comment>
<feature type="transmembrane region" description="Helical" evidence="6">
    <location>
        <begin position="56"/>
        <end position="76"/>
    </location>
</feature>
<evidence type="ECO:0000256" key="6">
    <source>
        <dbReference type="SAM" id="Phobius"/>
    </source>
</evidence>
<feature type="transmembrane region" description="Helical" evidence="6">
    <location>
        <begin position="179"/>
        <end position="199"/>
    </location>
</feature>
<dbReference type="Gene3D" id="1.20.1510.10">
    <property type="entry name" value="Cation efflux protein transmembrane domain"/>
    <property type="match status" value="1"/>
</dbReference>
<reference evidence="8 9" key="1">
    <citation type="submission" date="2017-11" db="EMBL/GenBank/DDBJ databases">
        <title>Animal gut microbial communities from fecal samples from Wisconsin, USA.</title>
        <authorList>
            <person name="Neumann A."/>
        </authorList>
    </citation>
    <scope>NUCLEOTIDE SEQUENCE [LARGE SCALE GENOMIC DNA]</scope>
    <source>
        <strain evidence="8 9">UWS3</strain>
    </source>
</reference>
<dbReference type="InterPro" id="IPR058533">
    <property type="entry name" value="Cation_efflux_TM"/>
</dbReference>
<evidence type="ECO:0000256" key="3">
    <source>
        <dbReference type="ARBA" id="ARBA00022692"/>
    </source>
</evidence>
<dbReference type="RefSeq" id="WP_157798020.1">
    <property type="nucleotide sequence ID" value="NZ_PGEX01000001.1"/>
</dbReference>
<dbReference type="Pfam" id="PF01545">
    <property type="entry name" value="Cation_efflux"/>
    <property type="match status" value="1"/>
</dbReference>
<evidence type="ECO:0000256" key="5">
    <source>
        <dbReference type="ARBA" id="ARBA00023136"/>
    </source>
</evidence>
<feature type="domain" description="Cation efflux protein transmembrane" evidence="7">
    <location>
        <begin position="30"/>
        <end position="240"/>
    </location>
</feature>
<dbReference type="GO" id="GO:0016020">
    <property type="term" value="C:membrane"/>
    <property type="evidence" value="ECO:0007669"/>
    <property type="project" value="UniProtKB-SubCell"/>
</dbReference>
<name>A0A2M9A9D7_9BACT</name>
<sequence>MFNKQKRHFSRLVIQKQETAKYKQIEMQTLKVGIWINILMGLCGWVGYYFASSYALALDGSLCTISAVSFIVALRITRKRDVKSEEYPFGIYSVENVYAMLQGILLIAITVFSIFESIGSIISYIKSGPTILEPLKLTPLLIYTIGMVFACAGVWLYYRRQLEKTAGESPILKSETVAAYVDTFVTVGTGLALILMAIVPQDSPFAFLNYIGDSIIVIGISLFLLPPPIRVVSHSFFSLIGRTTQNAALRNRTEAVIKAALDPSFKLVKVLLFHVGSSYEVDITITPQNDAQMNLEKYREARSTIEAELKKLYPNLVLQIFLL</sequence>
<evidence type="ECO:0000256" key="4">
    <source>
        <dbReference type="ARBA" id="ARBA00022989"/>
    </source>
</evidence>
<dbReference type="GO" id="GO:0008324">
    <property type="term" value="F:monoatomic cation transmembrane transporter activity"/>
    <property type="evidence" value="ECO:0007669"/>
    <property type="project" value="InterPro"/>
</dbReference>
<comment type="subcellular location">
    <subcellularLocation>
        <location evidence="1">Membrane</location>
        <topology evidence="1">Multi-pass membrane protein</topology>
    </subcellularLocation>
</comment>
<keyword evidence="4 6" id="KW-1133">Transmembrane helix</keyword>
<proteinExistence type="predicted"/>
<evidence type="ECO:0000256" key="2">
    <source>
        <dbReference type="ARBA" id="ARBA00022448"/>
    </source>
</evidence>
<dbReference type="SUPFAM" id="SSF161111">
    <property type="entry name" value="Cation efflux protein transmembrane domain-like"/>
    <property type="match status" value="1"/>
</dbReference>
<dbReference type="EMBL" id="PGEX01000001">
    <property type="protein sequence ID" value="PJJ42332.1"/>
    <property type="molecule type" value="Genomic_DNA"/>
</dbReference>
<feature type="transmembrane region" description="Helical" evidence="6">
    <location>
        <begin position="97"/>
        <end position="125"/>
    </location>
</feature>
<dbReference type="PANTHER" id="PTHR43840:SF15">
    <property type="entry name" value="MITOCHONDRIAL METAL TRANSPORTER 1-RELATED"/>
    <property type="match status" value="1"/>
</dbReference>
<feature type="transmembrane region" description="Helical" evidence="6">
    <location>
        <begin position="137"/>
        <end position="158"/>
    </location>
</feature>
<evidence type="ECO:0000256" key="1">
    <source>
        <dbReference type="ARBA" id="ARBA00004141"/>
    </source>
</evidence>
<dbReference type="InterPro" id="IPR027469">
    <property type="entry name" value="Cation_efflux_TMD_sf"/>
</dbReference>
<evidence type="ECO:0000313" key="8">
    <source>
        <dbReference type="EMBL" id="PJJ42332.1"/>
    </source>
</evidence>
<dbReference type="InterPro" id="IPR050291">
    <property type="entry name" value="CDF_Transporter"/>
</dbReference>
<keyword evidence="3 6" id="KW-0812">Transmembrane</keyword>
<evidence type="ECO:0000259" key="7">
    <source>
        <dbReference type="Pfam" id="PF01545"/>
    </source>
</evidence>
<keyword evidence="5 6" id="KW-0472">Membrane</keyword>
<dbReference type="AlphaFoldDB" id="A0A2M9A9D7"/>